<organism evidence="1 2">
    <name type="scientific">Persicobacter psychrovividus</name>
    <dbReference type="NCBI Taxonomy" id="387638"/>
    <lineage>
        <taxon>Bacteria</taxon>
        <taxon>Pseudomonadati</taxon>
        <taxon>Bacteroidota</taxon>
        <taxon>Cytophagia</taxon>
        <taxon>Cytophagales</taxon>
        <taxon>Persicobacteraceae</taxon>
        <taxon>Persicobacter</taxon>
    </lineage>
</organism>
<evidence type="ECO:0008006" key="3">
    <source>
        <dbReference type="Google" id="ProtNLM"/>
    </source>
</evidence>
<accession>A0ABN6L7N5</accession>
<proteinExistence type="predicted"/>
<dbReference type="Proteomes" id="UP001354989">
    <property type="component" value="Chromosome"/>
</dbReference>
<reference evidence="1 2" key="1">
    <citation type="submission" date="2021-12" db="EMBL/GenBank/DDBJ databases">
        <title>Genome sequencing of bacteria with rrn-lacking chromosome and rrn-plasmid.</title>
        <authorList>
            <person name="Anda M."/>
            <person name="Iwasaki W."/>
        </authorList>
    </citation>
    <scope>NUCLEOTIDE SEQUENCE [LARGE SCALE GENOMIC DNA]</scope>
    <source>
        <strain evidence="1 2">NBRC 101262</strain>
    </source>
</reference>
<name>A0ABN6L7N5_9BACT</name>
<dbReference type="EMBL" id="AP025292">
    <property type="protein sequence ID" value="BDC99015.1"/>
    <property type="molecule type" value="Genomic_DNA"/>
</dbReference>
<evidence type="ECO:0000313" key="2">
    <source>
        <dbReference type="Proteomes" id="UP001354989"/>
    </source>
</evidence>
<protein>
    <recommendedName>
        <fullName evidence="3">Transposase</fullName>
    </recommendedName>
</protein>
<gene>
    <name evidence="1" type="ORF">PEPS_12960</name>
</gene>
<sequence>MSVRNSYFNDDYGRTRGFARTYHDKILCVNIKLRLCNYA</sequence>
<evidence type="ECO:0000313" key="1">
    <source>
        <dbReference type="EMBL" id="BDC99015.1"/>
    </source>
</evidence>
<keyword evidence="2" id="KW-1185">Reference proteome</keyword>